<keyword evidence="3" id="KW-1185">Reference proteome</keyword>
<feature type="domain" description="AB hydrolase-1" evidence="1">
    <location>
        <begin position="30"/>
        <end position="280"/>
    </location>
</feature>
<accession>A0A9P3GA14</accession>
<dbReference type="OrthoDB" id="3466517at2759"/>
<dbReference type="Proteomes" id="UP000703269">
    <property type="component" value="Unassembled WGS sequence"/>
</dbReference>
<keyword evidence="2" id="KW-0378">Hydrolase</keyword>
<organism evidence="2 3">
    <name type="scientific">Phanerochaete sordida</name>
    <dbReference type="NCBI Taxonomy" id="48140"/>
    <lineage>
        <taxon>Eukaryota</taxon>
        <taxon>Fungi</taxon>
        <taxon>Dikarya</taxon>
        <taxon>Basidiomycota</taxon>
        <taxon>Agaricomycotina</taxon>
        <taxon>Agaricomycetes</taxon>
        <taxon>Polyporales</taxon>
        <taxon>Phanerochaetaceae</taxon>
        <taxon>Phanerochaete</taxon>
    </lineage>
</organism>
<dbReference type="InterPro" id="IPR029058">
    <property type="entry name" value="AB_hydrolase_fold"/>
</dbReference>
<dbReference type="EMBL" id="BPQB01000019">
    <property type="protein sequence ID" value="GJE91056.1"/>
    <property type="molecule type" value="Genomic_DNA"/>
</dbReference>
<reference evidence="2 3" key="1">
    <citation type="submission" date="2021-08" db="EMBL/GenBank/DDBJ databases">
        <title>Draft Genome Sequence of Phanerochaete sordida strain YK-624.</title>
        <authorList>
            <person name="Mori T."/>
            <person name="Dohra H."/>
            <person name="Suzuki T."/>
            <person name="Kawagishi H."/>
            <person name="Hirai H."/>
        </authorList>
    </citation>
    <scope>NUCLEOTIDE SEQUENCE [LARGE SCALE GENOMIC DNA]</scope>
    <source>
        <strain evidence="2 3">YK-624</strain>
    </source>
</reference>
<dbReference type="SUPFAM" id="SSF53474">
    <property type="entry name" value="alpha/beta-Hydrolases"/>
    <property type="match status" value="1"/>
</dbReference>
<evidence type="ECO:0000313" key="3">
    <source>
        <dbReference type="Proteomes" id="UP000703269"/>
    </source>
</evidence>
<dbReference type="Gene3D" id="3.40.50.1820">
    <property type="entry name" value="alpha/beta hydrolase"/>
    <property type="match status" value="1"/>
</dbReference>
<evidence type="ECO:0000259" key="1">
    <source>
        <dbReference type="Pfam" id="PF12697"/>
    </source>
</evidence>
<name>A0A9P3GA14_9APHY</name>
<dbReference type="Pfam" id="PF12697">
    <property type="entry name" value="Abhydrolase_6"/>
    <property type="match status" value="1"/>
</dbReference>
<proteinExistence type="predicted"/>
<protein>
    <submittedName>
        <fullName evidence="2">Alpha/beta hydrolase</fullName>
    </submittedName>
</protein>
<dbReference type="AlphaFoldDB" id="A0A9P3GA14"/>
<evidence type="ECO:0000313" key="2">
    <source>
        <dbReference type="EMBL" id="GJE91056.1"/>
    </source>
</evidence>
<comment type="caution">
    <text evidence="2">The sequence shown here is derived from an EMBL/GenBank/DDBJ whole genome shotgun (WGS) entry which is preliminary data.</text>
</comment>
<sequence>MPLAPIDNIGTCIYYEDSGAPNGGSTYTTLVFVHGAFSNSAIFEHMLPLATKHGLRMITMNNRDYRGSTPYSADELADFTNADTEVQASAVRRWGSEIARFLAYLCDTLHIPAIATDRGKKVGGLVLVTWSLSGMAALSLLGDPRTMGENLTSAVEPYLRSIVLYDSPCIIYGAVPDIGLTFPSPDPNAPPEREPDAALEWVSSYFPPLPDGQSITPELLQAYSAALPRTPTLRALSAADYQRIIDPSVAARSLAIMATDPAIRAQHAHTAFCDAGAVLPDVDVLALWCDQSVWLTAWAAKVFQDFVRRPAEPGKRKRNMAFLRVNNANHFAHWDEPGSMMDVFAELCRPISGFVSSKL</sequence>
<dbReference type="InterPro" id="IPR000073">
    <property type="entry name" value="AB_hydrolase_1"/>
</dbReference>
<gene>
    <name evidence="2" type="ORF">PsYK624_072040</name>
</gene>
<dbReference type="GO" id="GO:0016787">
    <property type="term" value="F:hydrolase activity"/>
    <property type="evidence" value="ECO:0007669"/>
    <property type="project" value="UniProtKB-KW"/>
</dbReference>